<reference evidence="1 2" key="1">
    <citation type="submission" date="2016-06" db="EMBL/GenBank/DDBJ databases">
        <authorList>
            <person name="Kjaerup R.B."/>
            <person name="Dalgaard T.S."/>
            <person name="Juul-Madsen H.R."/>
        </authorList>
    </citation>
    <scope>NUCLEOTIDE SEQUENCE [LARGE SCALE GENOMIC DNA]</scope>
    <source>
        <strain evidence="1 2">E2838</strain>
    </source>
</reference>
<name>A0A1A2UUM4_MYCSC</name>
<accession>A0A1A2UUM4</accession>
<evidence type="ECO:0000313" key="1">
    <source>
        <dbReference type="EMBL" id="OBH91942.1"/>
    </source>
</evidence>
<organism evidence="1 2">
    <name type="scientific">Mycobacterium scrofulaceum</name>
    <dbReference type="NCBI Taxonomy" id="1783"/>
    <lineage>
        <taxon>Bacteria</taxon>
        <taxon>Bacillati</taxon>
        <taxon>Actinomycetota</taxon>
        <taxon>Actinomycetes</taxon>
        <taxon>Mycobacteriales</taxon>
        <taxon>Mycobacteriaceae</taxon>
        <taxon>Mycobacterium</taxon>
    </lineage>
</organism>
<dbReference type="Proteomes" id="UP000092207">
    <property type="component" value="Unassembled WGS sequence"/>
</dbReference>
<protein>
    <submittedName>
        <fullName evidence="1">Uncharacterized protein</fullName>
    </submittedName>
</protein>
<sequence length="78" mass="8450">MFVPVAAADPDSPSYGQGKQAIDEQVQQYHVQLGPSTDWAQYCQRVLNSDLKSGKVSRVDSPADFIAGCQDEGRALAH</sequence>
<dbReference type="EMBL" id="LZJY01000342">
    <property type="protein sequence ID" value="OBH91942.1"/>
    <property type="molecule type" value="Genomic_DNA"/>
</dbReference>
<comment type="caution">
    <text evidence="1">The sequence shown here is derived from an EMBL/GenBank/DDBJ whole genome shotgun (WGS) entry which is preliminary data.</text>
</comment>
<dbReference type="AlphaFoldDB" id="A0A1A2UUM4"/>
<proteinExistence type="predicted"/>
<evidence type="ECO:0000313" key="2">
    <source>
        <dbReference type="Proteomes" id="UP000092207"/>
    </source>
</evidence>
<gene>
    <name evidence="1" type="ORF">A5679_23625</name>
</gene>